<protein>
    <submittedName>
        <fullName evidence="1">Uncharacterized protein</fullName>
    </submittedName>
</protein>
<organism evidence="1 2">
    <name type="scientific">Corynebacterium halotolerans YIM 70093 = DSM 44683</name>
    <dbReference type="NCBI Taxonomy" id="1121362"/>
    <lineage>
        <taxon>Bacteria</taxon>
        <taxon>Bacillati</taxon>
        <taxon>Actinomycetota</taxon>
        <taxon>Actinomycetes</taxon>
        <taxon>Mycobacteriales</taxon>
        <taxon>Corynebacteriaceae</taxon>
        <taxon>Corynebacterium</taxon>
    </lineage>
</organism>
<gene>
    <name evidence="1" type="ORF">A605_02165</name>
</gene>
<proteinExistence type="predicted"/>
<dbReference type="EMBL" id="CP003697">
    <property type="protein sequence ID" value="AGF71447.1"/>
    <property type="molecule type" value="Genomic_DNA"/>
</dbReference>
<dbReference type="KEGG" id="chn:A605_02165"/>
<evidence type="ECO:0000313" key="1">
    <source>
        <dbReference type="EMBL" id="AGF71447.1"/>
    </source>
</evidence>
<sequence>METAAKLADAGVVTADDFLVRDASPAEARELIAAAHEQLSTEPEQGFGETLTHFEHGLWRAGSETARAETGNYSSRSLAR</sequence>
<reference evidence="1 2" key="1">
    <citation type="journal article" date="2012" name="Stand. Genomic Sci.">
        <title>Genome sequence of the halotolerant bacterium Corynebacterium halotolerans type strain YIM 70093(T) (= DSM 44683(T)).</title>
        <authorList>
            <person name="Ruckert C."/>
            <person name="Albersmeier A."/>
            <person name="Al-Dilaimi A."/>
            <person name="Niehaus K."/>
            <person name="Szczepanowski R."/>
            <person name="Kalinowski J."/>
        </authorList>
    </citation>
    <scope>NUCLEOTIDE SEQUENCE [LARGE SCALE GENOMIC DNA]</scope>
    <source>
        <strain evidence="1">YIM 70093</strain>
    </source>
</reference>
<dbReference type="PATRIC" id="fig|1121362.3.peg.430"/>
<accession>M1NPL6</accession>
<evidence type="ECO:0000313" key="2">
    <source>
        <dbReference type="Proteomes" id="UP000011723"/>
    </source>
</evidence>
<dbReference type="HOGENOM" id="CLU_2583778_0_0_11"/>
<dbReference type="STRING" id="1121362.A605_02165"/>
<dbReference type="RefSeq" id="WP_015399870.1">
    <property type="nucleotide sequence ID" value="NC_020302.1"/>
</dbReference>
<keyword evidence="2" id="KW-1185">Reference proteome</keyword>
<name>M1NPL6_9CORY</name>
<dbReference type="AlphaFoldDB" id="M1NPL6"/>
<dbReference type="Proteomes" id="UP000011723">
    <property type="component" value="Chromosome"/>
</dbReference>